<keyword evidence="7" id="KW-1185">Reference proteome</keyword>
<reference evidence="6 7" key="1">
    <citation type="journal article" date="2015" name="Stand. Genomic Sci.">
        <title>Genomic Encyclopedia of Bacterial and Archaeal Type Strains, Phase III: the genomes of soil and plant-associated and newly described type strains.</title>
        <authorList>
            <person name="Whitman W.B."/>
            <person name="Woyke T."/>
            <person name="Klenk H.P."/>
            <person name="Zhou Y."/>
            <person name="Lilburn T.G."/>
            <person name="Beck B.J."/>
            <person name="De Vos P."/>
            <person name="Vandamme P."/>
            <person name="Eisen J.A."/>
            <person name="Garrity G."/>
            <person name="Hugenholtz P."/>
            <person name="Kyrpides N.C."/>
        </authorList>
    </citation>
    <scope>NUCLEOTIDE SEQUENCE [LARGE SCALE GENOMIC DNA]</scope>
    <source>
        <strain evidence="6 7">VKM Ac-2572</strain>
    </source>
</reference>
<dbReference type="OrthoDB" id="143323at2"/>
<evidence type="ECO:0000256" key="2">
    <source>
        <dbReference type="ARBA" id="ARBA00022643"/>
    </source>
</evidence>
<gene>
    <name evidence="6" type="ORF">EV652_11476</name>
</gene>
<dbReference type="Gene3D" id="3.20.20.30">
    <property type="entry name" value="Luciferase-like domain"/>
    <property type="match status" value="1"/>
</dbReference>
<dbReference type="Proteomes" id="UP000294508">
    <property type="component" value="Unassembled WGS sequence"/>
</dbReference>
<dbReference type="PANTHER" id="PTHR42847">
    <property type="entry name" value="ALKANESULFONATE MONOOXYGENASE"/>
    <property type="match status" value="1"/>
</dbReference>
<sequence length="297" mass="32305">MKIGVMLPVGGEDGPGGTVPGWKDVRAVAEAADRTGMDSVWLADHFFYKSPDGRMYGMHEAWTLLSAVAAITTRVELGNMVLCASFRDPGLTAKMAATLDEVSGGRLVLGVGAGWHDPEYEAFGLPTDHRVGRFEEWLEIVARLVRGETVTFDGTYHHVREAVLDPAPARPIPILVAGHRPRMMRLTAEWADAWNTAWYGDASDKVEERLGTLRDAVKTAGRADGAVSSTVGIIVRDVDQPAVPEPEERAIEGTIQELAEALAAYQELGVDHLIVSLEPMTPRSVERLAEARQLLSE</sequence>
<evidence type="ECO:0000256" key="3">
    <source>
        <dbReference type="ARBA" id="ARBA00023002"/>
    </source>
</evidence>
<protein>
    <submittedName>
        <fullName evidence="6">Luciferase-type oxidoreductase</fullName>
    </submittedName>
</protein>
<dbReference type="AlphaFoldDB" id="A0A4R2H268"/>
<name>A0A4R2H268_9ACTN</name>
<keyword evidence="3" id="KW-0560">Oxidoreductase</keyword>
<dbReference type="SUPFAM" id="SSF51679">
    <property type="entry name" value="Bacterial luciferase-like"/>
    <property type="match status" value="1"/>
</dbReference>
<dbReference type="InterPro" id="IPR050172">
    <property type="entry name" value="SsuD_RutA_monooxygenase"/>
</dbReference>
<evidence type="ECO:0000313" key="7">
    <source>
        <dbReference type="Proteomes" id="UP000294508"/>
    </source>
</evidence>
<organism evidence="6 7">
    <name type="scientific">Kribbella steppae</name>
    <dbReference type="NCBI Taxonomy" id="2512223"/>
    <lineage>
        <taxon>Bacteria</taxon>
        <taxon>Bacillati</taxon>
        <taxon>Actinomycetota</taxon>
        <taxon>Actinomycetes</taxon>
        <taxon>Propionibacteriales</taxon>
        <taxon>Kribbellaceae</taxon>
        <taxon>Kribbella</taxon>
    </lineage>
</organism>
<comment type="caution">
    <text evidence="6">The sequence shown here is derived from an EMBL/GenBank/DDBJ whole genome shotgun (WGS) entry which is preliminary data.</text>
</comment>
<evidence type="ECO:0000259" key="5">
    <source>
        <dbReference type="Pfam" id="PF00296"/>
    </source>
</evidence>
<feature type="domain" description="Luciferase-like" evidence="5">
    <location>
        <begin position="1"/>
        <end position="242"/>
    </location>
</feature>
<keyword evidence="2" id="KW-0288">FMN</keyword>
<accession>A0A4R2H268</accession>
<keyword evidence="4" id="KW-0503">Monooxygenase</keyword>
<dbReference type="GO" id="GO:0008726">
    <property type="term" value="F:alkanesulfonate monooxygenase activity"/>
    <property type="evidence" value="ECO:0007669"/>
    <property type="project" value="TreeGrafter"/>
</dbReference>
<keyword evidence="1" id="KW-0285">Flavoprotein</keyword>
<dbReference type="NCBIfam" id="TIGR03619">
    <property type="entry name" value="F420_Rv2161c"/>
    <property type="match status" value="1"/>
</dbReference>
<proteinExistence type="predicted"/>
<dbReference type="PANTHER" id="PTHR42847:SF4">
    <property type="entry name" value="ALKANESULFONATE MONOOXYGENASE-RELATED"/>
    <property type="match status" value="1"/>
</dbReference>
<dbReference type="InterPro" id="IPR036661">
    <property type="entry name" value="Luciferase-like_sf"/>
</dbReference>
<dbReference type="GO" id="GO:0046306">
    <property type="term" value="P:alkanesulfonate catabolic process"/>
    <property type="evidence" value="ECO:0007669"/>
    <property type="project" value="TreeGrafter"/>
</dbReference>
<dbReference type="RefSeq" id="WP_132213359.1">
    <property type="nucleotide sequence ID" value="NZ_SLWN01000014.1"/>
</dbReference>
<dbReference type="Pfam" id="PF00296">
    <property type="entry name" value="Bac_luciferase"/>
    <property type="match status" value="1"/>
</dbReference>
<dbReference type="InterPro" id="IPR019921">
    <property type="entry name" value="Lucif-like_OxRdtase_Rv2161c"/>
</dbReference>
<evidence type="ECO:0000256" key="1">
    <source>
        <dbReference type="ARBA" id="ARBA00022630"/>
    </source>
</evidence>
<dbReference type="EMBL" id="SLWN01000014">
    <property type="protein sequence ID" value="TCO19098.1"/>
    <property type="molecule type" value="Genomic_DNA"/>
</dbReference>
<evidence type="ECO:0000313" key="6">
    <source>
        <dbReference type="EMBL" id="TCO19098.1"/>
    </source>
</evidence>
<dbReference type="InterPro" id="IPR011251">
    <property type="entry name" value="Luciferase-like_dom"/>
</dbReference>
<evidence type="ECO:0000256" key="4">
    <source>
        <dbReference type="ARBA" id="ARBA00023033"/>
    </source>
</evidence>